<name>A0ABW1K244_9ACTN</name>
<dbReference type="RefSeq" id="WP_377417624.1">
    <property type="nucleotide sequence ID" value="NZ_JBHSPR010000001.1"/>
</dbReference>
<keyword evidence="2" id="KW-0472">Membrane</keyword>
<proteinExistence type="predicted"/>
<accession>A0ABW1K244</accession>
<dbReference type="Proteomes" id="UP001596203">
    <property type="component" value="Unassembled WGS sequence"/>
</dbReference>
<comment type="caution">
    <text evidence="3">The sequence shown here is derived from an EMBL/GenBank/DDBJ whole genome shotgun (WGS) entry which is preliminary data.</text>
</comment>
<keyword evidence="2" id="KW-0812">Transmembrane</keyword>
<keyword evidence="2" id="KW-1133">Transmembrane helix</keyword>
<protein>
    <submittedName>
        <fullName evidence="3">ABC transporter permease</fullName>
    </submittedName>
</protein>
<feature type="region of interest" description="Disordered" evidence="1">
    <location>
        <begin position="66"/>
        <end position="85"/>
    </location>
</feature>
<feature type="transmembrane region" description="Helical" evidence="2">
    <location>
        <begin position="245"/>
        <end position="270"/>
    </location>
</feature>
<evidence type="ECO:0000256" key="1">
    <source>
        <dbReference type="SAM" id="MobiDB-lite"/>
    </source>
</evidence>
<dbReference type="EMBL" id="JBHSPR010000001">
    <property type="protein sequence ID" value="MFC6015530.1"/>
    <property type="molecule type" value="Genomic_DNA"/>
</dbReference>
<feature type="transmembrane region" description="Helical" evidence="2">
    <location>
        <begin position="214"/>
        <end position="233"/>
    </location>
</feature>
<evidence type="ECO:0000313" key="4">
    <source>
        <dbReference type="Proteomes" id="UP001596203"/>
    </source>
</evidence>
<feature type="transmembrane region" description="Helical" evidence="2">
    <location>
        <begin position="179"/>
        <end position="202"/>
    </location>
</feature>
<gene>
    <name evidence="3" type="ORF">ACFP2T_04880</name>
</gene>
<reference evidence="4" key="1">
    <citation type="journal article" date="2019" name="Int. J. Syst. Evol. Microbiol.">
        <title>The Global Catalogue of Microorganisms (GCM) 10K type strain sequencing project: providing services to taxonomists for standard genome sequencing and annotation.</title>
        <authorList>
            <consortium name="The Broad Institute Genomics Platform"/>
            <consortium name="The Broad Institute Genome Sequencing Center for Infectious Disease"/>
            <person name="Wu L."/>
            <person name="Ma J."/>
        </authorList>
    </citation>
    <scope>NUCLEOTIDE SEQUENCE [LARGE SCALE GENOMIC DNA]</scope>
    <source>
        <strain evidence="4">ZS-35-S2</strain>
    </source>
</reference>
<sequence>MTTPTMNSVYPRQVAELLPAARDLTERTGAIPSRNRLMKEFRVGRDKAKALLEALNTDTALPAADPVEVTGEMPPSPVEPVADTRAAPDTVLSTTRTPEAVEPVADAPARVASALPIPSVAPGSNITSAPRRATAPARPWVLLLLAAPAFVAIWSGWVGLGGLTGFGVVHPLPGIWDSFSLNTAITLPIGVEAYAAYALRAWLSGSVPARARRFAKWSAIGSLVLGALGQVAYHLMESAGITAAPWWITTLVACLPVVVLGMGAALAHLLHSTDDEA</sequence>
<organism evidence="3 4">
    <name type="scientific">Plantactinospora solaniradicis</name>
    <dbReference type="NCBI Taxonomy" id="1723736"/>
    <lineage>
        <taxon>Bacteria</taxon>
        <taxon>Bacillati</taxon>
        <taxon>Actinomycetota</taxon>
        <taxon>Actinomycetes</taxon>
        <taxon>Micromonosporales</taxon>
        <taxon>Micromonosporaceae</taxon>
        <taxon>Plantactinospora</taxon>
    </lineage>
</organism>
<keyword evidence="4" id="KW-1185">Reference proteome</keyword>
<feature type="transmembrane region" description="Helical" evidence="2">
    <location>
        <begin position="140"/>
        <end position="159"/>
    </location>
</feature>
<evidence type="ECO:0000256" key="2">
    <source>
        <dbReference type="SAM" id="Phobius"/>
    </source>
</evidence>
<evidence type="ECO:0000313" key="3">
    <source>
        <dbReference type="EMBL" id="MFC6015530.1"/>
    </source>
</evidence>